<keyword evidence="3" id="KW-0449">Lipoprotein</keyword>
<dbReference type="Gene3D" id="2.60.120.200">
    <property type="match status" value="2"/>
</dbReference>
<gene>
    <name evidence="3" type="ORF">EVA_02188</name>
</gene>
<dbReference type="InterPro" id="IPR045939">
    <property type="entry name" value="YhcR_N"/>
</dbReference>
<proteinExistence type="predicted"/>
<evidence type="ECO:0000256" key="1">
    <source>
        <dbReference type="SAM" id="MobiDB-lite"/>
    </source>
</evidence>
<dbReference type="PROSITE" id="PS51257">
    <property type="entry name" value="PROKAR_LIPOPROTEIN"/>
    <property type="match status" value="1"/>
</dbReference>
<dbReference type="Pfam" id="PF19886">
    <property type="entry name" value="DUF6359"/>
    <property type="match status" value="1"/>
</dbReference>
<organism evidence="3">
    <name type="scientific">gut metagenome</name>
    <dbReference type="NCBI Taxonomy" id="749906"/>
    <lineage>
        <taxon>unclassified sequences</taxon>
        <taxon>metagenomes</taxon>
        <taxon>organismal metagenomes</taxon>
    </lineage>
</organism>
<evidence type="ECO:0000259" key="2">
    <source>
        <dbReference type="Pfam" id="PF19886"/>
    </source>
</evidence>
<sequence length="704" mass="75265">MKKILNVLFVALLAVFTFSSCSDVPAPYEILEPGSGNQDGVQPTGEGTKENPYNVVAAQQNQNGSVAWVEGYIVGTIENVYDEKGDFAGNKANFSGPFEIKTNVMIAASADETNEKNCLPVKLKNGSDLSNALNLQDHPENLKGKLLIQGKLAKGFGKAALIETTAAVLNDKEVGEEQGGNTPLGDEVNVTDKAPYAVSFASGLAGFKVENKVSEGLTGDVWHYSKKYASACASSYNGSKNVAAEGWMYSPVLNLSTLTKATLTFEHSSYRAGNPNELMLKVKESTASEWVNLTIPNYSDKRDNKVVTTIDLSTYAGKKVQLAFVYNNPADGSNNTWYIYTLKVAAEEGGQVTPPTGDDPFGLDASNPKSTLIADFNEVSQNNQNYSLEGWVNKAIQGKNVWQAGIYNEDKYIKASPYKVASGETMETWFITPAFKVDAKNKFTFDCAGANWQSDMTLKVFFIQKEASGSLTKEEITVNGIPISGANYTWAKDLNVDLSAYNGKVGFVGFQYVVVSKAATKSLPTYQIDNVKYGQGGGTVEPEPEPQPQPQPGDKVYTSNIKLPEGTSTDANKASGGTVSVAGTEYPILKLGTGKALGFWVSPALKAGSTKVAFYAVGWTGKKGKLTVTIENGGSFDGGVTSKDIELNGATAGATGNPPFTITPADGDYYEFTLTGITASSTIKFSTEKSTSDKRAIVFGINVK</sequence>
<evidence type="ECO:0000313" key="3">
    <source>
        <dbReference type="EMBL" id="EJX09741.1"/>
    </source>
</evidence>
<reference evidence="3" key="1">
    <citation type="journal article" date="2012" name="PLoS ONE">
        <title>Gene sets for utilization of primary and secondary nutrition supplies in the distal gut of endangered iberian lynx.</title>
        <authorList>
            <person name="Alcaide M."/>
            <person name="Messina E."/>
            <person name="Richter M."/>
            <person name="Bargiela R."/>
            <person name="Peplies J."/>
            <person name="Huws S.A."/>
            <person name="Newbold C.J."/>
            <person name="Golyshin P.N."/>
            <person name="Simon M.A."/>
            <person name="Lopez G."/>
            <person name="Yakimov M.M."/>
            <person name="Ferrer M."/>
        </authorList>
    </citation>
    <scope>NUCLEOTIDE SEQUENCE</scope>
</reference>
<dbReference type="NCBIfam" id="NF038128">
    <property type="entry name" value="choice_anch_J"/>
    <property type="match status" value="2"/>
</dbReference>
<accession>J9DA48</accession>
<comment type="caution">
    <text evidence="3">The sequence shown here is derived from an EMBL/GenBank/DDBJ whole genome shotgun (WGS) entry which is preliminary data.</text>
</comment>
<dbReference type="AlphaFoldDB" id="J9DA48"/>
<name>J9DA48_9ZZZZ</name>
<feature type="compositionally biased region" description="Polar residues" evidence="1">
    <location>
        <begin position="557"/>
        <end position="576"/>
    </location>
</feature>
<feature type="domain" description="Endonuclease YhcR N-terminal" evidence="2">
    <location>
        <begin position="53"/>
        <end position="167"/>
    </location>
</feature>
<feature type="region of interest" description="Disordered" evidence="1">
    <location>
        <begin position="534"/>
        <end position="576"/>
    </location>
</feature>
<protein>
    <submittedName>
        <fullName evidence="3">Lipoprotein</fullName>
    </submittedName>
</protein>
<dbReference type="EMBL" id="AMCI01000330">
    <property type="protein sequence ID" value="EJX09741.1"/>
    <property type="molecule type" value="Genomic_DNA"/>
</dbReference>